<reference evidence="2" key="2">
    <citation type="submission" date="2020-09" db="EMBL/GenBank/DDBJ databases">
        <authorList>
            <person name="Sun Q."/>
            <person name="Ohkuma M."/>
        </authorList>
    </citation>
    <scope>NUCLEOTIDE SEQUENCE</scope>
    <source>
        <strain evidence="2">JCM 4369</strain>
    </source>
</reference>
<dbReference type="Proteomes" id="UP000618795">
    <property type="component" value="Unassembled WGS sequence"/>
</dbReference>
<reference evidence="2" key="1">
    <citation type="journal article" date="2014" name="Int. J. Syst. Evol. Microbiol.">
        <title>Complete genome sequence of Corynebacterium casei LMG S-19264T (=DSM 44701T), isolated from a smear-ripened cheese.</title>
        <authorList>
            <consortium name="US DOE Joint Genome Institute (JGI-PGF)"/>
            <person name="Walter F."/>
            <person name="Albersmeier A."/>
            <person name="Kalinowski J."/>
            <person name="Ruckert C."/>
        </authorList>
    </citation>
    <scope>NUCLEOTIDE SEQUENCE</scope>
    <source>
        <strain evidence="2">JCM 4369</strain>
    </source>
</reference>
<evidence type="ECO:0000313" key="3">
    <source>
        <dbReference type="Proteomes" id="UP000618795"/>
    </source>
</evidence>
<keyword evidence="3" id="KW-1185">Reference proteome</keyword>
<sequence>MDLSEPGDAAQATLHSGVASLTATDEHAPLTLYAEQVRRAPEEARGTARPATTTPQTKDGPSRPCPRSARARKDAR</sequence>
<feature type="compositionally biased region" description="Basic and acidic residues" evidence="1">
    <location>
        <begin position="36"/>
        <end position="46"/>
    </location>
</feature>
<organism evidence="2 3">
    <name type="scientific">Streptomyces filipinensis</name>
    <dbReference type="NCBI Taxonomy" id="66887"/>
    <lineage>
        <taxon>Bacteria</taxon>
        <taxon>Bacillati</taxon>
        <taxon>Actinomycetota</taxon>
        <taxon>Actinomycetes</taxon>
        <taxon>Kitasatosporales</taxon>
        <taxon>Streptomycetaceae</taxon>
        <taxon>Streptomyces</taxon>
    </lineage>
</organism>
<evidence type="ECO:0000313" key="2">
    <source>
        <dbReference type="EMBL" id="GGV08250.1"/>
    </source>
</evidence>
<evidence type="ECO:0000256" key="1">
    <source>
        <dbReference type="SAM" id="MobiDB-lite"/>
    </source>
</evidence>
<protein>
    <submittedName>
        <fullName evidence="2">Uncharacterized protein</fullName>
    </submittedName>
</protein>
<gene>
    <name evidence="2" type="ORF">GCM10010260_52740</name>
</gene>
<comment type="caution">
    <text evidence="2">The sequence shown here is derived from an EMBL/GenBank/DDBJ whole genome shotgun (WGS) entry which is preliminary data.</text>
</comment>
<name>A0A918MDS0_9ACTN</name>
<feature type="region of interest" description="Disordered" evidence="1">
    <location>
        <begin position="1"/>
        <end position="76"/>
    </location>
</feature>
<accession>A0A918MDS0</accession>
<dbReference type="EMBL" id="BMTD01000012">
    <property type="protein sequence ID" value="GGV08250.1"/>
    <property type="molecule type" value="Genomic_DNA"/>
</dbReference>
<dbReference type="AlphaFoldDB" id="A0A918MDS0"/>
<feature type="compositionally biased region" description="Low complexity" evidence="1">
    <location>
        <begin position="47"/>
        <end position="57"/>
    </location>
</feature>
<proteinExistence type="predicted"/>